<dbReference type="Proteomes" id="UP000199111">
    <property type="component" value="Unassembled WGS sequence"/>
</dbReference>
<keyword evidence="2" id="KW-0472">Membrane</keyword>
<keyword evidence="2" id="KW-0812">Transmembrane</keyword>
<name>A0A1I3IH48_9ACTN</name>
<dbReference type="AlphaFoldDB" id="A0A1I3IH48"/>
<proteinExistence type="predicted"/>
<keyword evidence="2" id="KW-1133">Transmembrane helix</keyword>
<gene>
    <name evidence="3" type="ORF">SAMN05216275_103288</name>
</gene>
<sequence>MPSPRKLMLLAATIGSLVLLALALLAGAGALSVTAAIVLGVMAAVLAVQLLAVATVRRVDGKAQRIDTRVKRYEAEMAQVKAATERLDRRLEEIVGLLREHGSKRDEDLQAILVSLGEDRLAAMPQRMEMEEMVHELLPRLAAVEARTGQARPDRPEGKA</sequence>
<evidence type="ECO:0000313" key="3">
    <source>
        <dbReference type="EMBL" id="SFI47220.1"/>
    </source>
</evidence>
<dbReference type="GeneID" id="96297048"/>
<evidence type="ECO:0000313" key="4">
    <source>
        <dbReference type="Proteomes" id="UP000199111"/>
    </source>
</evidence>
<keyword evidence="1" id="KW-0175">Coiled coil</keyword>
<keyword evidence="4" id="KW-1185">Reference proteome</keyword>
<accession>A0A1I3IH48</accession>
<dbReference type="EMBL" id="FOQY01000003">
    <property type="protein sequence ID" value="SFI47220.1"/>
    <property type="molecule type" value="Genomic_DNA"/>
</dbReference>
<reference evidence="4" key="1">
    <citation type="submission" date="2016-10" db="EMBL/GenBank/DDBJ databases">
        <authorList>
            <person name="Varghese N."/>
            <person name="Submissions S."/>
        </authorList>
    </citation>
    <scope>NUCLEOTIDE SEQUENCE [LARGE SCALE GENOMIC DNA]</scope>
    <source>
        <strain evidence="4">CGMCC 4.2126</strain>
    </source>
</reference>
<feature type="transmembrane region" description="Helical" evidence="2">
    <location>
        <begin position="35"/>
        <end position="56"/>
    </location>
</feature>
<feature type="coiled-coil region" evidence="1">
    <location>
        <begin position="63"/>
        <end position="90"/>
    </location>
</feature>
<evidence type="ECO:0000256" key="2">
    <source>
        <dbReference type="SAM" id="Phobius"/>
    </source>
</evidence>
<dbReference type="RefSeq" id="WP_143120820.1">
    <property type="nucleotide sequence ID" value="NZ_FOQY01000003.1"/>
</dbReference>
<protein>
    <submittedName>
        <fullName evidence="3">Uncharacterized protein</fullName>
    </submittedName>
</protein>
<evidence type="ECO:0000256" key="1">
    <source>
        <dbReference type="SAM" id="Coils"/>
    </source>
</evidence>
<organism evidence="3 4">
    <name type="scientific">Streptosporangium canum</name>
    <dbReference type="NCBI Taxonomy" id="324952"/>
    <lineage>
        <taxon>Bacteria</taxon>
        <taxon>Bacillati</taxon>
        <taxon>Actinomycetota</taxon>
        <taxon>Actinomycetes</taxon>
        <taxon>Streptosporangiales</taxon>
        <taxon>Streptosporangiaceae</taxon>
        <taxon>Streptosporangium</taxon>
    </lineage>
</organism>